<reference evidence="3 4" key="1">
    <citation type="journal article" date="2024" name="Nat. Commun.">
        <title>Phylogenomics reveals the evolutionary origins of lichenization in chlorophyte algae.</title>
        <authorList>
            <person name="Puginier C."/>
            <person name="Libourel C."/>
            <person name="Otte J."/>
            <person name="Skaloud P."/>
            <person name="Haon M."/>
            <person name="Grisel S."/>
            <person name="Petersen M."/>
            <person name="Berrin J.G."/>
            <person name="Delaux P.M."/>
            <person name="Dal Grande F."/>
            <person name="Keller J."/>
        </authorList>
    </citation>
    <scope>NUCLEOTIDE SEQUENCE [LARGE SCALE GENOMIC DNA]</scope>
    <source>
        <strain evidence="3 4">SAG 216-7</strain>
    </source>
</reference>
<dbReference type="PANTHER" id="PTHR12834:SF12">
    <property type="entry name" value="SIGNAL RECOGNITION PARTICLE 9 KDA PROTEIN"/>
    <property type="match status" value="1"/>
</dbReference>
<feature type="compositionally biased region" description="Low complexity" evidence="1">
    <location>
        <begin position="89"/>
        <end position="107"/>
    </location>
</feature>
<evidence type="ECO:0000256" key="1">
    <source>
        <dbReference type="SAM" id="MobiDB-lite"/>
    </source>
</evidence>
<dbReference type="Proteomes" id="UP001491310">
    <property type="component" value="Unassembled WGS sequence"/>
</dbReference>
<evidence type="ECO:0000313" key="3">
    <source>
        <dbReference type="EMBL" id="KAK9916375.1"/>
    </source>
</evidence>
<comment type="caution">
    <text evidence="3">The sequence shown here is derived from an EMBL/GenBank/DDBJ whole genome shotgun (WGS) entry which is preliminary data.</text>
</comment>
<sequence length="138" mass="15409">MFIEDWDSFFEQAQQLYRTDPLRTRYVFKYSHSSGKLILKVTDDRVCLQYQTDQLADVKKVEKLNNFYFSSMAKGDFGTDVDMAEAVDAANESADTSAAAAASVGPAMNGGDGKEHQNRLPSRQQASRGRNKGRRSKG</sequence>
<evidence type="ECO:0000259" key="2">
    <source>
        <dbReference type="Pfam" id="PF05486"/>
    </source>
</evidence>
<organism evidence="3 4">
    <name type="scientific">Coccomyxa subellipsoidea</name>
    <dbReference type="NCBI Taxonomy" id="248742"/>
    <lineage>
        <taxon>Eukaryota</taxon>
        <taxon>Viridiplantae</taxon>
        <taxon>Chlorophyta</taxon>
        <taxon>core chlorophytes</taxon>
        <taxon>Trebouxiophyceae</taxon>
        <taxon>Trebouxiophyceae incertae sedis</taxon>
        <taxon>Coccomyxaceae</taxon>
        <taxon>Coccomyxa</taxon>
    </lineage>
</organism>
<dbReference type="SUPFAM" id="SSF54762">
    <property type="entry name" value="Signal recognition particle alu RNA binding heterodimer, SRP9/14"/>
    <property type="match status" value="1"/>
</dbReference>
<dbReference type="Gene3D" id="3.30.720.10">
    <property type="entry name" value="Signal recognition particle alu RNA binding heterodimer, srp9/1"/>
    <property type="match status" value="1"/>
</dbReference>
<proteinExistence type="predicted"/>
<dbReference type="EMBL" id="JALJOT010000003">
    <property type="protein sequence ID" value="KAK9916375.1"/>
    <property type="molecule type" value="Genomic_DNA"/>
</dbReference>
<protein>
    <recommendedName>
        <fullName evidence="2">SRP9 domain-containing protein</fullName>
    </recommendedName>
</protein>
<feature type="domain" description="SRP9" evidence="2">
    <location>
        <begin position="4"/>
        <end position="66"/>
    </location>
</feature>
<dbReference type="InterPro" id="IPR039914">
    <property type="entry name" value="SRP9-like"/>
</dbReference>
<dbReference type="PANTHER" id="PTHR12834">
    <property type="entry name" value="SIGNAL RECOGNITION PARTICLE 9 KDA PROTEIN"/>
    <property type="match status" value="1"/>
</dbReference>
<keyword evidence="4" id="KW-1185">Reference proteome</keyword>
<dbReference type="InterPro" id="IPR009018">
    <property type="entry name" value="Signal_recog_particle_SRP9/14"/>
</dbReference>
<feature type="region of interest" description="Disordered" evidence="1">
    <location>
        <begin position="89"/>
        <end position="138"/>
    </location>
</feature>
<dbReference type="InterPro" id="IPR039432">
    <property type="entry name" value="SRP9_dom"/>
</dbReference>
<evidence type="ECO:0000313" key="4">
    <source>
        <dbReference type="Proteomes" id="UP001491310"/>
    </source>
</evidence>
<name>A0ABR2YYD0_9CHLO</name>
<accession>A0ABR2YYD0</accession>
<feature type="compositionally biased region" description="Basic residues" evidence="1">
    <location>
        <begin position="129"/>
        <end position="138"/>
    </location>
</feature>
<dbReference type="Pfam" id="PF05486">
    <property type="entry name" value="SRP9-21"/>
    <property type="match status" value="1"/>
</dbReference>
<gene>
    <name evidence="3" type="ORF">WJX75_001990</name>
</gene>